<sequence length="81" mass="8738">MNMACVDHVEKRGASNRAIKRCGTQAPSAALGSPVAAPDIIDKLLTMLLGEARHFTPALYRIEDVHAAEFALLATHQDLRA</sequence>
<evidence type="ECO:0000313" key="2">
    <source>
        <dbReference type="Proteomes" id="UP000635071"/>
    </source>
</evidence>
<reference evidence="1" key="1">
    <citation type="journal article" date="2014" name="Int. J. Syst. Evol. Microbiol.">
        <title>Complete genome sequence of Corynebacterium casei LMG S-19264T (=DSM 44701T), isolated from a smear-ripened cheese.</title>
        <authorList>
            <consortium name="US DOE Joint Genome Institute (JGI-PGF)"/>
            <person name="Walter F."/>
            <person name="Albersmeier A."/>
            <person name="Kalinowski J."/>
            <person name="Ruckert C."/>
        </authorList>
    </citation>
    <scope>NUCLEOTIDE SEQUENCE</scope>
    <source>
        <strain evidence="1">CGMCC 1.15519</strain>
    </source>
</reference>
<comment type="caution">
    <text evidence="1">The sequence shown here is derived from an EMBL/GenBank/DDBJ whole genome shotgun (WGS) entry which is preliminary data.</text>
</comment>
<dbReference type="EMBL" id="BMJM01000002">
    <property type="protein sequence ID" value="GGE03291.1"/>
    <property type="molecule type" value="Genomic_DNA"/>
</dbReference>
<evidence type="ECO:0000313" key="1">
    <source>
        <dbReference type="EMBL" id="GGE03291.1"/>
    </source>
</evidence>
<keyword evidence="2" id="KW-1185">Reference proteome</keyword>
<organism evidence="1 2">
    <name type="scientific">Sandarakinorhabdus glacialis</name>
    <dbReference type="NCBI Taxonomy" id="1614636"/>
    <lineage>
        <taxon>Bacteria</taxon>
        <taxon>Pseudomonadati</taxon>
        <taxon>Pseudomonadota</taxon>
        <taxon>Alphaproteobacteria</taxon>
        <taxon>Sphingomonadales</taxon>
        <taxon>Sphingosinicellaceae</taxon>
        <taxon>Sandarakinorhabdus</taxon>
    </lineage>
</organism>
<accession>A0A916ZMG6</accession>
<dbReference type="RefSeq" id="WP_188761559.1">
    <property type="nucleotide sequence ID" value="NZ_BMJM01000002.1"/>
</dbReference>
<name>A0A916ZMG6_9SPHN</name>
<dbReference type="AlphaFoldDB" id="A0A916ZMG6"/>
<protein>
    <submittedName>
        <fullName evidence="1">Uncharacterized protein</fullName>
    </submittedName>
</protein>
<gene>
    <name evidence="1" type="ORF">GCM10011529_07190</name>
</gene>
<proteinExistence type="predicted"/>
<dbReference type="Proteomes" id="UP000635071">
    <property type="component" value="Unassembled WGS sequence"/>
</dbReference>
<reference evidence="1" key="2">
    <citation type="submission" date="2020-09" db="EMBL/GenBank/DDBJ databases">
        <authorList>
            <person name="Sun Q."/>
            <person name="Zhou Y."/>
        </authorList>
    </citation>
    <scope>NUCLEOTIDE SEQUENCE</scope>
    <source>
        <strain evidence="1">CGMCC 1.15519</strain>
    </source>
</reference>